<evidence type="ECO:0000256" key="6">
    <source>
        <dbReference type="SAM" id="Phobius"/>
    </source>
</evidence>
<feature type="transmembrane region" description="Helical" evidence="6">
    <location>
        <begin position="170"/>
        <end position="190"/>
    </location>
</feature>
<comment type="subcellular location">
    <subcellularLocation>
        <location evidence="1">Cell membrane</location>
        <topology evidence="1">Multi-pass membrane protein</topology>
    </subcellularLocation>
</comment>
<feature type="transmembrane region" description="Helical" evidence="6">
    <location>
        <begin position="138"/>
        <end position="158"/>
    </location>
</feature>
<dbReference type="RefSeq" id="WP_169380373.1">
    <property type="nucleotide sequence ID" value="NZ_JAAXLA010000008.1"/>
</dbReference>
<dbReference type="InterPro" id="IPR017039">
    <property type="entry name" value="Virul_fac_BrkB"/>
</dbReference>
<feature type="transmembrane region" description="Helical" evidence="6">
    <location>
        <begin position="197"/>
        <end position="216"/>
    </location>
</feature>
<gene>
    <name evidence="7" type="ORF">HF526_06605</name>
</gene>
<keyword evidence="8" id="KW-1185">Reference proteome</keyword>
<dbReference type="Pfam" id="PF03631">
    <property type="entry name" value="Virul_fac_BrkB"/>
    <property type="match status" value="1"/>
</dbReference>
<evidence type="ECO:0000256" key="1">
    <source>
        <dbReference type="ARBA" id="ARBA00004651"/>
    </source>
</evidence>
<feature type="transmembrane region" description="Helical" evidence="6">
    <location>
        <begin position="236"/>
        <end position="261"/>
    </location>
</feature>
<keyword evidence="3 6" id="KW-0812">Transmembrane</keyword>
<keyword evidence="2" id="KW-1003">Cell membrane</keyword>
<dbReference type="EMBL" id="JAAXLA010000008">
    <property type="protein sequence ID" value="NMH96989.1"/>
    <property type="molecule type" value="Genomic_DNA"/>
</dbReference>
<feature type="transmembrane region" description="Helical" evidence="6">
    <location>
        <begin position="35"/>
        <end position="57"/>
    </location>
</feature>
<proteinExistence type="predicted"/>
<reference evidence="7 8" key="1">
    <citation type="submission" date="2020-04" db="EMBL/GenBank/DDBJ databases">
        <authorList>
            <person name="Klaysubun C."/>
            <person name="Duangmal K."/>
            <person name="Lipun K."/>
        </authorList>
    </citation>
    <scope>NUCLEOTIDE SEQUENCE [LARGE SCALE GENOMIC DNA]</scope>
    <source>
        <strain evidence="7 8">K10HN5</strain>
    </source>
</reference>
<evidence type="ECO:0000256" key="3">
    <source>
        <dbReference type="ARBA" id="ARBA00022692"/>
    </source>
</evidence>
<accession>A0ABX1S7V4</accession>
<organism evidence="7 8">
    <name type="scientific">Pseudonocardia acidicola</name>
    <dbReference type="NCBI Taxonomy" id="2724939"/>
    <lineage>
        <taxon>Bacteria</taxon>
        <taxon>Bacillati</taxon>
        <taxon>Actinomycetota</taxon>
        <taxon>Actinomycetes</taxon>
        <taxon>Pseudonocardiales</taxon>
        <taxon>Pseudonocardiaceae</taxon>
        <taxon>Pseudonocardia</taxon>
    </lineage>
</organism>
<name>A0ABX1S7V4_9PSEU</name>
<protein>
    <submittedName>
        <fullName evidence="7">YihY/virulence factor BrkB family protein</fullName>
    </submittedName>
</protein>
<evidence type="ECO:0000256" key="2">
    <source>
        <dbReference type="ARBA" id="ARBA00022475"/>
    </source>
</evidence>
<evidence type="ECO:0000313" key="7">
    <source>
        <dbReference type="EMBL" id="NMH96989.1"/>
    </source>
</evidence>
<keyword evidence="5 6" id="KW-0472">Membrane</keyword>
<evidence type="ECO:0000256" key="5">
    <source>
        <dbReference type="ARBA" id="ARBA00023136"/>
    </source>
</evidence>
<dbReference type="Proteomes" id="UP000820669">
    <property type="component" value="Unassembled WGS sequence"/>
</dbReference>
<comment type="caution">
    <text evidence="7">The sequence shown here is derived from an EMBL/GenBank/DDBJ whole genome shotgun (WGS) entry which is preliminary data.</text>
</comment>
<keyword evidence="4 6" id="KW-1133">Transmembrane helix</keyword>
<sequence length="287" mass="31305">MRVGVRITQTRKRIDESRVGHVQRRFTELDLVNQATILAALAFMLLIPVLVTVAALLPLGTADGVPAAAGRRFGLTDAATADLRQLFPTRATVRGASTAFGTALTLLSAYAWPTALQKAYEIAWNVPAKGWKALWRPLVWLVVFVAIGALLLEVGPLINVPEPGRSALQLLIWAPLLFVWTWWTQHFLLAGRVGWRLLLPGAVAMTIGLLALRLGATLFLSSTITYHYREYGPLGIVFMLLSWFIAFSVVMLGGAVVGVALREHRLRRAAAERAAPIDSTGEVSQPP</sequence>
<evidence type="ECO:0000256" key="4">
    <source>
        <dbReference type="ARBA" id="ARBA00022989"/>
    </source>
</evidence>
<evidence type="ECO:0000313" key="8">
    <source>
        <dbReference type="Proteomes" id="UP000820669"/>
    </source>
</evidence>